<sequence>MIFFCDDCVSLEALAGEMGPNTRVNCIAPRFVPTRFPSFLVKNETIGAHLDPTGDLR</sequence>
<gene>
    <name evidence="1" type="ORF">C2845_PM15G03200</name>
</gene>
<dbReference type="STRING" id="4540.A0A3L6QD95"/>
<evidence type="ECO:0000313" key="2">
    <source>
        <dbReference type="Proteomes" id="UP000275267"/>
    </source>
</evidence>
<name>A0A3L6QD95_PANMI</name>
<reference evidence="2" key="1">
    <citation type="journal article" date="2019" name="Nat. Commun.">
        <title>The genome of broomcorn millet.</title>
        <authorList>
            <person name="Zou C."/>
            <person name="Miki D."/>
            <person name="Li D."/>
            <person name="Tang Q."/>
            <person name="Xiao L."/>
            <person name="Rajput S."/>
            <person name="Deng P."/>
            <person name="Jia W."/>
            <person name="Huang R."/>
            <person name="Zhang M."/>
            <person name="Sun Y."/>
            <person name="Hu J."/>
            <person name="Fu X."/>
            <person name="Schnable P.S."/>
            <person name="Li F."/>
            <person name="Zhang H."/>
            <person name="Feng B."/>
            <person name="Zhu X."/>
            <person name="Liu R."/>
            <person name="Schnable J.C."/>
            <person name="Zhu J.-K."/>
            <person name="Zhang H."/>
        </authorList>
    </citation>
    <scope>NUCLEOTIDE SEQUENCE [LARGE SCALE GENOMIC DNA]</scope>
</reference>
<protein>
    <submittedName>
        <fullName evidence="1">Uncharacterized protein</fullName>
    </submittedName>
</protein>
<organism evidence="1 2">
    <name type="scientific">Panicum miliaceum</name>
    <name type="common">Proso millet</name>
    <name type="synonym">Broomcorn millet</name>
    <dbReference type="NCBI Taxonomy" id="4540"/>
    <lineage>
        <taxon>Eukaryota</taxon>
        <taxon>Viridiplantae</taxon>
        <taxon>Streptophyta</taxon>
        <taxon>Embryophyta</taxon>
        <taxon>Tracheophyta</taxon>
        <taxon>Spermatophyta</taxon>
        <taxon>Magnoliopsida</taxon>
        <taxon>Liliopsida</taxon>
        <taxon>Poales</taxon>
        <taxon>Poaceae</taxon>
        <taxon>PACMAD clade</taxon>
        <taxon>Panicoideae</taxon>
        <taxon>Panicodae</taxon>
        <taxon>Paniceae</taxon>
        <taxon>Panicinae</taxon>
        <taxon>Panicum</taxon>
        <taxon>Panicum sect. Panicum</taxon>
    </lineage>
</organism>
<accession>A0A3L6QD95</accession>
<dbReference type="EMBL" id="PQIB02000013">
    <property type="protein sequence ID" value="RLM75177.1"/>
    <property type="molecule type" value="Genomic_DNA"/>
</dbReference>
<dbReference type="AlphaFoldDB" id="A0A3L6QD95"/>
<comment type="caution">
    <text evidence="1">The sequence shown here is derived from an EMBL/GenBank/DDBJ whole genome shotgun (WGS) entry which is preliminary data.</text>
</comment>
<proteinExistence type="predicted"/>
<dbReference type="OrthoDB" id="1684498at2759"/>
<keyword evidence="2" id="KW-1185">Reference proteome</keyword>
<dbReference type="Proteomes" id="UP000275267">
    <property type="component" value="Unassembled WGS sequence"/>
</dbReference>
<evidence type="ECO:0000313" key="1">
    <source>
        <dbReference type="EMBL" id="RLM75177.1"/>
    </source>
</evidence>